<dbReference type="CDD" id="cd00022">
    <property type="entry name" value="BIR"/>
    <property type="match status" value="1"/>
</dbReference>
<dbReference type="InterPro" id="IPR001370">
    <property type="entry name" value="BIR_rpt"/>
</dbReference>
<reference evidence="1" key="1">
    <citation type="journal article" date="2023" name="Front. Mar. Sci.">
        <title>Tracing the invertebrate herpesviruses in the global sequence datasets.</title>
        <authorList>
            <person name="Rosani U."/>
            <person name="Gaia M."/>
            <person name="Delmont T.O."/>
            <person name="Krupovic M."/>
        </authorList>
    </citation>
    <scope>NUCLEOTIDE SEQUENCE</scope>
    <source>
        <strain evidence="1">MalacoHV1/China/2018</strain>
    </source>
</reference>
<accession>A0AA48P850</accession>
<name>A0AA48P850_9VIRU</name>
<dbReference type="Pfam" id="PF00653">
    <property type="entry name" value="BIR"/>
    <property type="match status" value="2"/>
</dbReference>
<dbReference type="PROSITE" id="PS50143">
    <property type="entry name" value="BIR_REPEAT_2"/>
    <property type="match status" value="2"/>
</dbReference>
<dbReference type="PANTHER" id="PTHR10044">
    <property type="entry name" value="INHIBITOR OF APOPTOSIS"/>
    <property type="match status" value="1"/>
</dbReference>
<dbReference type="SMART" id="SM00238">
    <property type="entry name" value="BIR"/>
    <property type="match status" value="2"/>
</dbReference>
<dbReference type="PANTHER" id="PTHR10044:SF139">
    <property type="entry name" value="DEATH-ASSOCIATED INHIBITOR OF APOPTOSIS 2"/>
    <property type="match status" value="1"/>
</dbReference>
<dbReference type="SUPFAM" id="SSF57924">
    <property type="entry name" value="Inhibitor of apoptosis (IAP) repeat"/>
    <property type="match status" value="2"/>
</dbReference>
<evidence type="ECO:0000313" key="1">
    <source>
        <dbReference type="EMBL" id="DBA11792.1"/>
    </source>
</evidence>
<dbReference type="Gene3D" id="1.10.1170.10">
    <property type="entry name" value="Inhibitor Of Apoptosis Protein (2mihbC-IAP-1), Chain A"/>
    <property type="match status" value="2"/>
</dbReference>
<protein>
    <submittedName>
        <fullName evidence="1">IAP</fullName>
    </submittedName>
</protein>
<dbReference type="GO" id="GO:0051726">
    <property type="term" value="P:regulation of cell cycle"/>
    <property type="evidence" value="ECO:0007669"/>
    <property type="project" value="TreeGrafter"/>
</dbReference>
<reference evidence="1" key="2">
    <citation type="submission" date="2023-01" db="EMBL/GenBank/DDBJ databases">
        <authorList>
            <person name="Rosani U."/>
            <person name="Delmont T.O."/>
            <person name="Gaia M."/>
            <person name="Krupovic M."/>
        </authorList>
    </citation>
    <scope>NUCLEOTIDE SEQUENCE</scope>
    <source>
        <strain evidence="1">MalacoHV1/China/2018</strain>
    </source>
</reference>
<dbReference type="EMBL" id="BK063094">
    <property type="protein sequence ID" value="DBA11792.1"/>
    <property type="molecule type" value="Genomic_DNA"/>
</dbReference>
<proteinExistence type="predicted"/>
<dbReference type="InterPro" id="IPR050784">
    <property type="entry name" value="IAP"/>
</dbReference>
<sequence>MSSINVIVRPCGQYTDNLRNIVHDNAVTEGKRRVDVMALDLQLPLMTGQSPNNLQITTTITDVRQKKIISANANYEHAAERLSSFKNWGFKPSAHELTQDGFFYTGKNDTIECFSCGLRVRNMNNNTNIRSIHRQQARKADGENGGYACLFLTNFASVPEYFASQNYESYQVRLRTFLVNDWPTNQFTGFDSLNPVSLAKAGFFYSGERDKCICYACGLGVHQWEPKDKPLEEHKRLNGYSCTFLAELERQGTANTGRKSGKDVVG</sequence>
<organism evidence="1">
    <name type="scientific">Malaco herpesvirus 1</name>
    <dbReference type="NCBI Taxonomy" id="3031797"/>
    <lineage>
        <taxon>Viruses</taxon>
        <taxon>Duplodnaviria</taxon>
        <taxon>Heunggongvirae</taxon>
        <taxon>Peploviricota</taxon>
        <taxon>Herviviricetes</taxon>
        <taxon>Herpesvirales</taxon>
        <taxon>Malacoherpesviridae</taxon>
    </lineage>
</organism>